<feature type="region of interest" description="Disordered" evidence="1">
    <location>
        <begin position="71"/>
        <end position="125"/>
    </location>
</feature>
<feature type="compositionally biased region" description="Polar residues" evidence="1">
    <location>
        <begin position="116"/>
        <end position="125"/>
    </location>
</feature>
<organism evidence="2 3">
    <name type="scientific">Pleurodeles waltl</name>
    <name type="common">Iberian ribbed newt</name>
    <dbReference type="NCBI Taxonomy" id="8319"/>
    <lineage>
        <taxon>Eukaryota</taxon>
        <taxon>Metazoa</taxon>
        <taxon>Chordata</taxon>
        <taxon>Craniata</taxon>
        <taxon>Vertebrata</taxon>
        <taxon>Euteleostomi</taxon>
        <taxon>Amphibia</taxon>
        <taxon>Batrachia</taxon>
        <taxon>Caudata</taxon>
        <taxon>Salamandroidea</taxon>
        <taxon>Salamandridae</taxon>
        <taxon>Pleurodelinae</taxon>
        <taxon>Pleurodeles</taxon>
    </lineage>
</organism>
<name>A0AAV7UY50_PLEWA</name>
<protein>
    <submittedName>
        <fullName evidence="2">Uncharacterized protein</fullName>
    </submittedName>
</protein>
<evidence type="ECO:0000313" key="2">
    <source>
        <dbReference type="EMBL" id="KAJ1192632.1"/>
    </source>
</evidence>
<accession>A0AAV7UY50</accession>
<evidence type="ECO:0000256" key="1">
    <source>
        <dbReference type="SAM" id="MobiDB-lite"/>
    </source>
</evidence>
<sequence length="125" mass="14533">MTLYETKPLPRPAQFEALEVWELIARQQQEIKFQRRTRKVEKSLAEARWDWEQKELRMTTLQDVNLFPAITEEGESEEKEDISKSDEISSGGNKKKNTYVEEDDSDIEDLIPQVTRGPTSTICDA</sequence>
<feature type="compositionally biased region" description="Acidic residues" evidence="1">
    <location>
        <begin position="100"/>
        <end position="109"/>
    </location>
</feature>
<dbReference type="AlphaFoldDB" id="A0AAV7UY50"/>
<reference evidence="2" key="1">
    <citation type="journal article" date="2022" name="bioRxiv">
        <title>Sequencing and chromosome-scale assembly of the giantPleurodeles waltlgenome.</title>
        <authorList>
            <person name="Brown T."/>
            <person name="Elewa A."/>
            <person name="Iarovenko S."/>
            <person name="Subramanian E."/>
            <person name="Araus A.J."/>
            <person name="Petzold A."/>
            <person name="Susuki M."/>
            <person name="Suzuki K.-i.T."/>
            <person name="Hayashi T."/>
            <person name="Toyoda A."/>
            <person name="Oliveira C."/>
            <person name="Osipova E."/>
            <person name="Leigh N.D."/>
            <person name="Simon A."/>
            <person name="Yun M.H."/>
        </authorList>
    </citation>
    <scope>NUCLEOTIDE SEQUENCE</scope>
    <source>
        <strain evidence="2">20211129_DDA</strain>
        <tissue evidence="2">Liver</tissue>
    </source>
</reference>
<keyword evidence="3" id="KW-1185">Reference proteome</keyword>
<dbReference type="EMBL" id="JANPWB010000004">
    <property type="protein sequence ID" value="KAJ1192632.1"/>
    <property type="molecule type" value="Genomic_DNA"/>
</dbReference>
<dbReference type="Proteomes" id="UP001066276">
    <property type="component" value="Chromosome 2_2"/>
</dbReference>
<evidence type="ECO:0000313" key="3">
    <source>
        <dbReference type="Proteomes" id="UP001066276"/>
    </source>
</evidence>
<proteinExistence type="predicted"/>
<comment type="caution">
    <text evidence="2">The sequence shown here is derived from an EMBL/GenBank/DDBJ whole genome shotgun (WGS) entry which is preliminary data.</text>
</comment>
<gene>
    <name evidence="2" type="ORF">NDU88_001939</name>
</gene>